<comment type="caution">
    <text evidence="2">The sequence shown here is derived from an EMBL/GenBank/DDBJ whole genome shotgun (WGS) entry which is preliminary data.</text>
</comment>
<evidence type="ECO:0000259" key="1">
    <source>
        <dbReference type="PROSITE" id="PS51186"/>
    </source>
</evidence>
<dbReference type="PROSITE" id="PS51186">
    <property type="entry name" value="GNAT"/>
    <property type="match status" value="1"/>
</dbReference>
<dbReference type="InterPro" id="IPR000182">
    <property type="entry name" value="GNAT_dom"/>
</dbReference>
<keyword evidence="3" id="KW-1185">Reference proteome</keyword>
<evidence type="ECO:0000313" key="2">
    <source>
        <dbReference type="EMBL" id="MDA3615370.1"/>
    </source>
</evidence>
<sequence length="150" mass="17337">MTQEVLIRPFSKADKGALLNIITLNVPAYFAASEVEDYRLYLENETEDYFVAVSGNEIIGAGGINYKGQEQIAHISWDLIHPAYQGKGTGKKLLTYRTDLITANYPDYKMIVRTSQLVYRFYEKNGFALREIHKDFWAEGYDMYYMVYEG</sequence>
<reference evidence="2 3" key="1">
    <citation type="submission" date="2022-12" db="EMBL/GenBank/DDBJ databases">
        <title>Chitinophagaceae gen. sp. nov., a new member of the family Chitinophagaceae, isolated from soil in a chemical factory.</title>
        <authorList>
            <person name="Ke Z."/>
        </authorList>
    </citation>
    <scope>NUCLEOTIDE SEQUENCE [LARGE SCALE GENOMIC DNA]</scope>
    <source>
        <strain evidence="2 3">LY-5</strain>
    </source>
</reference>
<dbReference type="RefSeq" id="WP_407031696.1">
    <property type="nucleotide sequence ID" value="NZ_JAQGEF010000012.1"/>
</dbReference>
<accession>A0ABT4UKM0</accession>
<gene>
    <name evidence="2" type="ORF">O3P16_11165</name>
</gene>
<organism evidence="2 3">
    <name type="scientific">Polluticaenibacter yanchengensis</name>
    <dbReference type="NCBI Taxonomy" id="3014562"/>
    <lineage>
        <taxon>Bacteria</taxon>
        <taxon>Pseudomonadati</taxon>
        <taxon>Bacteroidota</taxon>
        <taxon>Chitinophagia</taxon>
        <taxon>Chitinophagales</taxon>
        <taxon>Chitinophagaceae</taxon>
        <taxon>Polluticaenibacter</taxon>
    </lineage>
</organism>
<dbReference type="EMBL" id="JAQGEF010000012">
    <property type="protein sequence ID" value="MDA3615370.1"/>
    <property type="molecule type" value="Genomic_DNA"/>
</dbReference>
<dbReference type="SUPFAM" id="SSF55729">
    <property type="entry name" value="Acyl-CoA N-acyltransferases (Nat)"/>
    <property type="match status" value="1"/>
</dbReference>
<dbReference type="InterPro" id="IPR016181">
    <property type="entry name" value="Acyl_CoA_acyltransferase"/>
</dbReference>
<feature type="domain" description="N-acetyltransferase" evidence="1">
    <location>
        <begin position="5"/>
        <end position="148"/>
    </location>
</feature>
<dbReference type="Gene3D" id="3.40.630.30">
    <property type="match status" value="1"/>
</dbReference>
<name>A0ABT4UKM0_9BACT</name>
<proteinExistence type="predicted"/>
<protein>
    <submittedName>
        <fullName evidence="2">GNAT family N-acetyltransferase</fullName>
    </submittedName>
</protein>
<dbReference type="CDD" id="cd04301">
    <property type="entry name" value="NAT_SF"/>
    <property type="match status" value="1"/>
</dbReference>
<dbReference type="Proteomes" id="UP001210231">
    <property type="component" value="Unassembled WGS sequence"/>
</dbReference>
<evidence type="ECO:0000313" key="3">
    <source>
        <dbReference type="Proteomes" id="UP001210231"/>
    </source>
</evidence>
<dbReference type="Pfam" id="PF13673">
    <property type="entry name" value="Acetyltransf_10"/>
    <property type="match status" value="1"/>
</dbReference>